<evidence type="ECO:0000313" key="1">
    <source>
        <dbReference type="EMBL" id="KFI80275.1"/>
    </source>
</evidence>
<comment type="caution">
    <text evidence="1">The sequence shown here is derived from an EMBL/GenBank/DDBJ whole genome shotgun (WGS) entry which is preliminary data.</text>
</comment>
<reference evidence="1 2" key="1">
    <citation type="submission" date="2014-03" db="EMBL/GenBank/DDBJ databases">
        <title>Genomics of Bifidobacteria.</title>
        <authorList>
            <person name="Ventura M."/>
            <person name="Milani C."/>
            <person name="Lugli G.A."/>
        </authorList>
    </citation>
    <scope>NUCLEOTIDE SEQUENCE [LARGE SCALE GENOMIC DNA]</scope>
    <source>
        <strain evidence="1 2">DSM 21395</strain>
    </source>
</reference>
<proteinExistence type="predicted"/>
<dbReference type="AlphaFoldDB" id="A0A087CAH5"/>
<protein>
    <submittedName>
        <fullName evidence="1">Uncharacterized protein</fullName>
    </submittedName>
</protein>
<gene>
    <name evidence="1" type="ORF">BMON_0147</name>
</gene>
<dbReference type="EMBL" id="JGZE01000001">
    <property type="protein sequence ID" value="KFI80275.1"/>
    <property type="molecule type" value="Genomic_DNA"/>
</dbReference>
<organism evidence="1 2">
    <name type="scientific">Bifidobacterium mongoliense DSM 21395</name>
    <dbReference type="NCBI Taxonomy" id="1437603"/>
    <lineage>
        <taxon>Bacteria</taxon>
        <taxon>Bacillati</taxon>
        <taxon>Actinomycetota</taxon>
        <taxon>Actinomycetes</taxon>
        <taxon>Bifidobacteriales</taxon>
        <taxon>Bifidobacteriaceae</taxon>
        <taxon>Bifidobacterium</taxon>
    </lineage>
</organism>
<dbReference type="Proteomes" id="UP000029082">
    <property type="component" value="Unassembled WGS sequence"/>
</dbReference>
<sequence length="51" mass="5979">MKVARYYSSNPSDPDVYHDHDDCPTGKQIPWYNKQSGDNGYRHCKDCEELD</sequence>
<evidence type="ECO:0000313" key="2">
    <source>
        <dbReference type="Proteomes" id="UP000029082"/>
    </source>
</evidence>
<name>A0A087CAH5_9BIFI</name>
<accession>A0A087CAH5</accession>
<keyword evidence="2" id="KW-1185">Reference proteome</keyword>
<dbReference type="eggNOG" id="ENOG502ZP87">
    <property type="taxonomic scope" value="Bacteria"/>
</dbReference>